<dbReference type="EMBL" id="LR743507">
    <property type="protein sequence ID" value="CAA2108264.1"/>
    <property type="molecule type" value="Genomic_DNA"/>
</dbReference>
<organism evidence="3">
    <name type="scientific">Variovorax paradoxus</name>
    <dbReference type="NCBI Taxonomy" id="34073"/>
    <lineage>
        <taxon>Bacteria</taxon>
        <taxon>Pseudomonadati</taxon>
        <taxon>Pseudomonadota</taxon>
        <taxon>Betaproteobacteria</taxon>
        <taxon>Burkholderiales</taxon>
        <taxon>Comamonadaceae</taxon>
        <taxon>Variovorax</taxon>
    </lineage>
</organism>
<feature type="chain" id="PRO_5025454734" description="DUF4124 domain-containing protein" evidence="2">
    <location>
        <begin position="35"/>
        <end position="167"/>
    </location>
</feature>
<reference evidence="3" key="1">
    <citation type="submission" date="2019-12" db="EMBL/GenBank/DDBJ databases">
        <authorList>
            <person name="Cremers G."/>
        </authorList>
    </citation>
    <scope>NUCLEOTIDE SEQUENCE</scope>
    <source>
        <strain evidence="3">Vvax</strain>
    </source>
</reference>
<protein>
    <recommendedName>
        <fullName evidence="4">DUF4124 domain-containing protein</fullName>
    </recommendedName>
</protein>
<feature type="compositionally biased region" description="Polar residues" evidence="1">
    <location>
        <begin position="31"/>
        <end position="48"/>
    </location>
</feature>
<keyword evidence="2" id="KW-0732">Signal</keyword>
<evidence type="ECO:0008006" key="4">
    <source>
        <dbReference type="Google" id="ProtNLM"/>
    </source>
</evidence>
<evidence type="ECO:0000313" key="3">
    <source>
        <dbReference type="EMBL" id="CAA2108264.1"/>
    </source>
</evidence>
<dbReference type="AlphaFoldDB" id="A0A679JB49"/>
<evidence type="ECO:0000256" key="1">
    <source>
        <dbReference type="SAM" id="MobiDB-lite"/>
    </source>
</evidence>
<feature type="compositionally biased region" description="Basic and acidic residues" evidence="1">
    <location>
        <begin position="85"/>
        <end position="130"/>
    </location>
</feature>
<name>A0A679JB49_VARPD</name>
<feature type="compositionally biased region" description="Basic and acidic residues" evidence="1">
    <location>
        <begin position="50"/>
        <end position="72"/>
    </location>
</feature>
<feature type="region of interest" description="Disordered" evidence="1">
    <location>
        <begin position="31"/>
        <end position="167"/>
    </location>
</feature>
<evidence type="ECO:0000256" key="2">
    <source>
        <dbReference type="SAM" id="SignalP"/>
    </source>
</evidence>
<gene>
    <name evidence="3" type="ORF">VVAX_04779</name>
</gene>
<sequence length="167" mass="18539">MKRERRRSKATKASITSVALFFVATGAFSTGASAQEGSQTWRCGNTYSDRPCEGGKTVKVEDHRSDEDRRSADAGTRSARSNADQLERSRLSLEKAAYERDSRAAREARSAAQAERRLAVAEQRERDRAAKVARKPRKSSMSFSGAPRDNTAGDAPQREKKKRKSDE</sequence>
<feature type="signal peptide" evidence="2">
    <location>
        <begin position="1"/>
        <end position="34"/>
    </location>
</feature>
<accession>A0A679JB49</accession>
<proteinExistence type="predicted"/>